<feature type="transmembrane region" description="Helical" evidence="1">
    <location>
        <begin position="27"/>
        <end position="47"/>
    </location>
</feature>
<sequence>MIISLPSRMSNMKVVSWQPCLLHELKASLGVFSFLSFYALLFCTLLLD</sequence>
<keyword evidence="1" id="KW-0472">Membrane</keyword>
<dbReference type="Proteomes" id="UP000006320">
    <property type="component" value="Unassembled WGS sequence"/>
</dbReference>
<comment type="caution">
    <text evidence="2">The sequence shown here is derived from an EMBL/GenBank/DDBJ whole genome shotgun (WGS) entry which is preliminary data.</text>
</comment>
<keyword evidence="1" id="KW-0812">Transmembrane</keyword>
<dbReference type="AlphaFoldDB" id="A0AAV3V2N1"/>
<protein>
    <submittedName>
        <fullName evidence="2">Uncharacterized protein</fullName>
    </submittedName>
</protein>
<keyword evidence="1" id="KW-1133">Transmembrane helix</keyword>
<evidence type="ECO:0000256" key="1">
    <source>
        <dbReference type="SAM" id="Phobius"/>
    </source>
</evidence>
<accession>A0AAV3V2N1</accession>
<organism evidence="2 3">
    <name type="scientific">Paraglaciecola chathamensis S18K6</name>
    <dbReference type="NCBI Taxonomy" id="1127672"/>
    <lineage>
        <taxon>Bacteria</taxon>
        <taxon>Pseudomonadati</taxon>
        <taxon>Pseudomonadota</taxon>
        <taxon>Gammaproteobacteria</taxon>
        <taxon>Alteromonadales</taxon>
        <taxon>Alteromonadaceae</taxon>
        <taxon>Paraglaciecola</taxon>
    </lineage>
</organism>
<dbReference type="EMBL" id="BAEM01000035">
    <property type="protein sequence ID" value="GAC10915.1"/>
    <property type="molecule type" value="Genomic_DNA"/>
</dbReference>
<evidence type="ECO:0000313" key="3">
    <source>
        <dbReference type="Proteomes" id="UP000006320"/>
    </source>
</evidence>
<gene>
    <name evidence="2" type="ORF">GCHA_2973</name>
</gene>
<evidence type="ECO:0000313" key="2">
    <source>
        <dbReference type="EMBL" id="GAC10915.1"/>
    </source>
</evidence>
<name>A0AAV3V2N1_9ALTE</name>
<proteinExistence type="predicted"/>
<reference evidence="2 3" key="1">
    <citation type="journal article" date="2017" name="Antonie Van Leeuwenhoek">
        <title>Rhizobium rhizosphaerae sp. nov., a novel species isolated from rice rhizosphere.</title>
        <authorList>
            <person name="Zhao J.J."/>
            <person name="Zhang J."/>
            <person name="Zhang R.J."/>
            <person name="Zhang C.W."/>
            <person name="Yin H.Q."/>
            <person name="Zhang X.X."/>
        </authorList>
    </citation>
    <scope>NUCLEOTIDE SEQUENCE [LARGE SCALE GENOMIC DNA]</scope>
    <source>
        <strain evidence="2 3">S18K6</strain>
    </source>
</reference>